<reference evidence="1 2" key="1">
    <citation type="submission" date="2016-12" db="EMBL/GenBank/DDBJ databases">
        <title>The genomes of Aspergillus section Nigri reveals drivers in fungal speciation.</title>
        <authorList>
            <consortium name="DOE Joint Genome Institute"/>
            <person name="Vesth T.C."/>
            <person name="Nybo J."/>
            <person name="Theobald S."/>
            <person name="Brandl J."/>
            <person name="Frisvad J.C."/>
            <person name="Nielsen K.F."/>
            <person name="Lyhne E.K."/>
            <person name="Kogle M.E."/>
            <person name="Kuo A."/>
            <person name="Riley R."/>
            <person name="Clum A."/>
            <person name="Nolan M."/>
            <person name="Lipzen A."/>
            <person name="Salamov A."/>
            <person name="Henrissat B."/>
            <person name="Wiebenga A."/>
            <person name="De Vries R.P."/>
            <person name="Grigoriev I.V."/>
            <person name="Mortensen U.H."/>
            <person name="Andersen M.R."/>
            <person name="Baker S.E."/>
        </authorList>
    </citation>
    <scope>NUCLEOTIDE SEQUENCE [LARGE SCALE GENOMIC DNA]</scope>
    <source>
        <strain evidence="1 2">CBS 117.55</strain>
    </source>
</reference>
<evidence type="ECO:0000313" key="1">
    <source>
        <dbReference type="EMBL" id="PWY90247.1"/>
    </source>
</evidence>
<dbReference type="CDD" id="cd02440">
    <property type="entry name" value="AdoMet_MTases"/>
    <property type="match status" value="1"/>
</dbReference>
<dbReference type="STRING" id="1448321.A0A317WYA5"/>
<keyword evidence="1" id="KW-0808">Transferase</keyword>
<keyword evidence="2" id="KW-1185">Reference proteome</keyword>
<name>A0A317WYA5_9EURO</name>
<sequence length="237" mass="26311">MPLYTAVDAVCINYQGRHRGELDRDPAASPPDFQISLRHPPYLLLIQGELFNASLVSPQRVLDLGTGTGSWAIDFAEKYPAAKVVGNDPSPIQHPRAPLNVEFLIDDFESDWVEQPDTYEFIHSRGLAGCVGDWHRLFRQAYTPLKPGGDTLSCRRARCGPGATTAACAGTRRWPSTRAGRSGARSTSSRTWRGGWGRTHGFEEVREATYLLPFLPWPTVHAYTKMSVGNPYYSCDV</sequence>
<protein>
    <submittedName>
        <fullName evidence="1">S-adenosyl-L-methionine-dependent methyltransferase</fullName>
    </submittedName>
</protein>
<dbReference type="OrthoDB" id="2013972at2759"/>
<dbReference type="RefSeq" id="XP_025403078.1">
    <property type="nucleotide sequence ID" value="XM_025546363.1"/>
</dbReference>
<organism evidence="1 2">
    <name type="scientific">Aspergillus heteromorphus CBS 117.55</name>
    <dbReference type="NCBI Taxonomy" id="1448321"/>
    <lineage>
        <taxon>Eukaryota</taxon>
        <taxon>Fungi</taxon>
        <taxon>Dikarya</taxon>
        <taxon>Ascomycota</taxon>
        <taxon>Pezizomycotina</taxon>
        <taxon>Eurotiomycetes</taxon>
        <taxon>Eurotiomycetidae</taxon>
        <taxon>Eurotiales</taxon>
        <taxon>Aspergillaceae</taxon>
        <taxon>Aspergillus</taxon>
        <taxon>Aspergillus subgen. Circumdati</taxon>
    </lineage>
</organism>
<dbReference type="Pfam" id="PF13489">
    <property type="entry name" value="Methyltransf_23"/>
    <property type="match status" value="1"/>
</dbReference>
<dbReference type="Proteomes" id="UP000247233">
    <property type="component" value="Unassembled WGS sequence"/>
</dbReference>
<dbReference type="VEuPathDB" id="FungiDB:BO70DRAFT_393424"/>
<comment type="caution">
    <text evidence="1">The sequence shown here is derived from an EMBL/GenBank/DDBJ whole genome shotgun (WGS) entry which is preliminary data.</text>
</comment>
<dbReference type="EMBL" id="MSFL01000003">
    <property type="protein sequence ID" value="PWY90247.1"/>
    <property type="molecule type" value="Genomic_DNA"/>
</dbReference>
<dbReference type="SUPFAM" id="SSF53335">
    <property type="entry name" value="S-adenosyl-L-methionine-dependent methyltransferases"/>
    <property type="match status" value="1"/>
</dbReference>
<dbReference type="GeneID" id="37068600"/>
<proteinExistence type="predicted"/>
<dbReference type="PANTHER" id="PTHR43591:SF10">
    <property type="entry name" value="ABC TRANSMEMBRANE TYPE-1 DOMAIN-CONTAINING PROTEIN-RELATED"/>
    <property type="match status" value="1"/>
</dbReference>
<gene>
    <name evidence="1" type="ORF">BO70DRAFT_393424</name>
</gene>
<keyword evidence="1" id="KW-0489">Methyltransferase</keyword>
<dbReference type="PANTHER" id="PTHR43591">
    <property type="entry name" value="METHYLTRANSFERASE"/>
    <property type="match status" value="1"/>
</dbReference>
<dbReference type="InterPro" id="IPR029063">
    <property type="entry name" value="SAM-dependent_MTases_sf"/>
</dbReference>
<dbReference type="GO" id="GO:0008168">
    <property type="term" value="F:methyltransferase activity"/>
    <property type="evidence" value="ECO:0007669"/>
    <property type="project" value="UniProtKB-KW"/>
</dbReference>
<dbReference type="AlphaFoldDB" id="A0A317WYA5"/>
<dbReference type="Gene3D" id="3.40.50.150">
    <property type="entry name" value="Vaccinia Virus protein VP39"/>
    <property type="match status" value="1"/>
</dbReference>
<dbReference type="GO" id="GO:0032259">
    <property type="term" value="P:methylation"/>
    <property type="evidence" value="ECO:0007669"/>
    <property type="project" value="UniProtKB-KW"/>
</dbReference>
<accession>A0A317WYA5</accession>
<evidence type="ECO:0000313" key="2">
    <source>
        <dbReference type="Proteomes" id="UP000247233"/>
    </source>
</evidence>